<dbReference type="InterPro" id="IPR010982">
    <property type="entry name" value="Lambda_DNA-bd_dom_sf"/>
</dbReference>
<dbReference type="CDD" id="cd00093">
    <property type="entry name" value="HTH_XRE"/>
    <property type="match status" value="1"/>
</dbReference>
<reference evidence="2 3" key="1">
    <citation type="submission" date="2018-08" db="EMBL/GenBank/DDBJ databases">
        <title>Actinomadura jelena sp. nov., a novel Actinomycete isolated from soil in Chad.</title>
        <authorList>
            <person name="Shi L."/>
        </authorList>
    </citation>
    <scope>NUCLEOTIDE SEQUENCE [LARGE SCALE GENOMIC DNA]</scope>
    <source>
        <strain evidence="2 3">NEAU-G17</strain>
    </source>
</reference>
<proteinExistence type="predicted"/>
<dbReference type="Proteomes" id="UP000261811">
    <property type="component" value="Unassembled WGS sequence"/>
</dbReference>
<evidence type="ECO:0000313" key="2">
    <source>
        <dbReference type="EMBL" id="RFU40368.1"/>
    </source>
</evidence>
<sequence>MYVPRDFPHAELLNVTHPATRWRSVTRQPHGVNNTVTFTVASLPSGEDEMPPQKNVPELIAFGEEVKRLRLSAGLKQRELATLTNVARTYITQVELGNTRCRRDFAQRLDRALHSGTAVITAWDDLLQAIKAARYPAAFGNYPHAEATASSLRSFEQRIVDGLFQTEAYARVLLKDEDDVRARMQRQSLLTRTPPPSIYSVLDESVLYRKVGSNEIMREQLQFLYELSQAENICLQILPPIYVRNLWTSFGVATQADQKQLVYTKKAYGGETSKDPEDLAMVCETFSRLQAMSLNVVESRTRIREVIEERWT</sequence>
<dbReference type="Gene3D" id="1.10.260.40">
    <property type="entry name" value="lambda repressor-like DNA-binding domains"/>
    <property type="match status" value="1"/>
</dbReference>
<dbReference type="SMART" id="SM00530">
    <property type="entry name" value="HTH_XRE"/>
    <property type="match status" value="1"/>
</dbReference>
<accession>A0A372JM19</accession>
<dbReference type="SUPFAM" id="SSF47413">
    <property type="entry name" value="lambda repressor-like DNA-binding domains"/>
    <property type="match status" value="1"/>
</dbReference>
<dbReference type="GO" id="GO:0003677">
    <property type="term" value="F:DNA binding"/>
    <property type="evidence" value="ECO:0007669"/>
    <property type="project" value="InterPro"/>
</dbReference>
<organism evidence="2 3">
    <name type="scientific">Actinomadura logoneensis</name>
    <dbReference type="NCBI Taxonomy" id="2293572"/>
    <lineage>
        <taxon>Bacteria</taxon>
        <taxon>Bacillati</taxon>
        <taxon>Actinomycetota</taxon>
        <taxon>Actinomycetes</taxon>
        <taxon>Streptosporangiales</taxon>
        <taxon>Thermomonosporaceae</taxon>
        <taxon>Actinomadura</taxon>
    </lineage>
</organism>
<dbReference type="Pfam" id="PF19054">
    <property type="entry name" value="DUF5753"/>
    <property type="match status" value="1"/>
</dbReference>
<dbReference type="PROSITE" id="PS50943">
    <property type="entry name" value="HTH_CROC1"/>
    <property type="match status" value="1"/>
</dbReference>
<gene>
    <name evidence="2" type="ORF">DZF91_17470</name>
</gene>
<dbReference type="Pfam" id="PF13560">
    <property type="entry name" value="HTH_31"/>
    <property type="match status" value="1"/>
</dbReference>
<dbReference type="AlphaFoldDB" id="A0A372JM19"/>
<dbReference type="EMBL" id="QURH01000290">
    <property type="protein sequence ID" value="RFU40368.1"/>
    <property type="molecule type" value="Genomic_DNA"/>
</dbReference>
<feature type="domain" description="HTH cro/C1-type" evidence="1">
    <location>
        <begin position="66"/>
        <end position="120"/>
    </location>
</feature>
<comment type="caution">
    <text evidence="2">The sequence shown here is derived from an EMBL/GenBank/DDBJ whole genome shotgun (WGS) entry which is preliminary data.</text>
</comment>
<protein>
    <submittedName>
        <fullName evidence="2">XRE family transcriptional regulator</fullName>
    </submittedName>
</protein>
<evidence type="ECO:0000259" key="1">
    <source>
        <dbReference type="PROSITE" id="PS50943"/>
    </source>
</evidence>
<dbReference type="InterPro" id="IPR043917">
    <property type="entry name" value="DUF5753"/>
</dbReference>
<evidence type="ECO:0000313" key="3">
    <source>
        <dbReference type="Proteomes" id="UP000261811"/>
    </source>
</evidence>
<name>A0A372JM19_9ACTN</name>
<keyword evidence="3" id="KW-1185">Reference proteome</keyword>
<dbReference type="InterPro" id="IPR001387">
    <property type="entry name" value="Cro/C1-type_HTH"/>
</dbReference>